<protein>
    <submittedName>
        <fullName evidence="1">Uncharacterized protein</fullName>
    </submittedName>
</protein>
<evidence type="ECO:0000313" key="2">
    <source>
        <dbReference type="Proteomes" id="UP001519460"/>
    </source>
</evidence>
<accession>A0ABD0J6S1</accession>
<keyword evidence="2" id="KW-1185">Reference proteome</keyword>
<dbReference type="AlphaFoldDB" id="A0ABD0J6S1"/>
<name>A0ABD0J6S1_9CAEN</name>
<feature type="non-terminal residue" evidence="1">
    <location>
        <position position="58"/>
    </location>
</feature>
<reference evidence="1 2" key="1">
    <citation type="journal article" date="2023" name="Sci. Data">
        <title>Genome assembly of the Korean intertidal mud-creeper Batillaria attramentaria.</title>
        <authorList>
            <person name="Patra A.K."/>
            <person name="Ho P.T."/>
            <person name="Jun S."/>
            <person name="Lee S.J."/>
            <person name="Kim Y."/>
            <person name="Won Y.J."/>
        </authorList>
    </citation>
    <scope>NUCLEOTIDE SEQUENCE [LARGE SCALE GENOMIC DNA]</scope>
    <source>
        <strain evidence="1">Wonlab-2016</strain>
    </source>
</reference>
<organism evidence="1 2">
    <name type="scientific">Batillaria attramentaria</name>
    <dbReference type="NCBI Taxonomy" id="370345"/>
    <lineage>
        <taxon>Eukaryota</taxon>
        <taxon>Metazoa</taxon>
        <taxon>Spiralia</taxon>
        <taxon>Lophotrochozoa</taxon>
        <taxon>Mollusca</taxon>
        <taxon>Gastropoda</taxon>
        <taxon>Caenogastropoda</taxon>
        <taxon>Sorbeoconcha</taxon>
        <taxon>Cerithioidea</taxon>
        <taxon>Batillariidae</taxon>
        <taxon>Batillaria</taxon>
    </lineage>
</organism>
<dbReference type="Proteomes" id="UP001519460">
    <property type="component" value="Unassembled WGS sequence"/>
</dbReference>
<proteinExistence type="predicted"/>
<evidence type="ECO:0000313" key="1">
    <source>
        <dbReference type="EMBL" id="KAK7462548.1"/>
    </source>
</evidence>
<gene>
    <name evidence="1" type="ORF">BaRGS_00038404</name>
</gene>
<comment type="caution">
    <text evidence="1">The sequence shown here is derived from an EMBL/GenBank/DDBJ whole genome shotgun (WGS) entry which is preliminary data.</text>
</comment>
<dbReference type="EMBL" id="JACVVK020000618">
    <property type="protein sequence ID" value="KAK7462548.1"/>
    <property type="molecule type" value="Genomic_DNA"/>
</dbReference>
<sequence length="58" mass="6308">MCLERNVTPPDAQNGTGSTLWVFQSTGDIGKSVPFCSICDMTTFAEACTENSSHKHKQ</sequence>